<keyword evidence="3" id="KW-1185">Reference proteome</keyword>
<dbReference type="InterPro" id="IPR010998">
    <property type="entry name" value="Integrase_recombinase_N"/>
</dbReference>
<evidence type="ECO:0000313" key="2">
    <source>
        <dbReference type="EMBL" id="KJA22278.1"/>
    </source>
</evidence>
<feature type="non-terminal residue" evidence="2">
    <location>
        <position position="89"/>
    </location>
</feature>
<evidence type="ECO:0000256" key="1">
    <source>
        <dbReference type="ARBA" id="ARBA00023125"/>
    </source>
</evidence>
<keyword evidence="1" id="KW-0238">DNA-binding</keyword>
<dbReference type="STRING" id="945553.A0A0D2MFC8"/>
<accession>A0A0D2MFC8</accession>
<evidence type="ECO:0000313" key="3">
    <source>
        <dbReference type="Proteomes" id="UP000054270"/>
    </source>
</evidence>
<reference evidence="3" key="1">
    <citation type="submission" date="2014-04" db="EMBL/GenBank/DDBJ databases">
        <title>Evolutionary Origins and Diversification of the Mycorrhizal Mutualists.</title>
        <authorList>
            <consortium name="DOE Joint Genome Institute"/>
            <consortium name="Mycorrhizal Genomics Consortium"/>
            <person name="Kohler A."/>
            <person name="Kuo A."/>
            <person name="Nagy L.G."/>
            <person name="Floudas D."/>
            <person name="Copeland A."/>
            <person name="Barry K.W."/>
            <person name="Cichocki N."/>
            <person name="Veneault-Fourrey C."/>
            <person name="LaButti K."/>
            <person name="Lindquist E.A."/>
            <person name="Lipzen A."/>
            <person name="Lundell T."/>
            <person name="Morin E."/>
            <person name="Murat C."/>
            <person name="Riley R."/>
            <person name="Ohm R."/>
            <person name="Sun H."/>
            <person name="Tunlid A."/>
            <person name="Henrissat B."/>
            <person name="Grigoriev I.V."/>
            <person name="Hibbett D.S."/>
            <person name="Martin F."/>
        </authorList>
    </citation>
    <scope>NUCLEOTIDE SEQUENCE [LARGE SCALE GENOMIC DNA]</scope>
    <source>
        <strain evidence="3">FD-334 SS-4</strain>
    </source>
</reference>
<dbReference type="OrthoDB" id="2678913at2759"/>
<gene>
    <name evidence="2" type="ORF">HYPSUDRAFT_93454</name>
</gene>
<dbReference type="EMBL" id="KN817551">
    <property type="protein sequence ID" value="KJA22278.1"/>
    <property type="molecule type" value="Genomic_DNA"/>
</dbReference>
<dbReference type="AlphaFoldDB" id="A0A0D2MFC8"/>
<proteinExistence type="predicted"/>
<dbReference type="OMA" id="FIAWCAG"/>
<dbReference type="GO" id="GO:0003677">
    <property type="term" value="F:DNA binding"/>
    <property type="evidence" value="ECO:0007669"/>
    <property type="project" value="UniProtKB-KW"/>
</dbReference>
<organism evidence="2 3">
    <name type="scientific">Hypholoma sublateritium (strain FD-334 SS-4)</name>
    <dbReference type="NCBI Taxonomy" id="945553"/>
    <lineage>
        <taxon>Eukaryota</taxon>
        <taxon>Fungi</taxon>
        <taxon>Dikarya</taxon>
        <taxon>Basidiomycota</taxon>
        <taxon>Agaricomycotina</taxon>
        <taxon>Agaricomycetes</taxon>
        <taxon>Agaricomycetidae</taxon>
        <taxon>Agaricales</taxon>
        <taxon>Agaricineae</taxon>
        <taxon>Strophariaceae</taxon>
        <taxon>Hypholoma</taxon>
    </lineage>
</organism>
<dbReference type="Gene3D" id="1.10.150.130">
    <property type="match status" value="1"/>
</dbReference>
<protein>
    <submittedName>
        <fullName evidence="2">Uncharacterized protein</fullName>
    </submittedName>
</protein>
<name>A0A0D2MFC8_HYPSF</name>
<sequence>YGSGLLVFHVFCDQKVPPVPEHQRGPASDLLILEFIAWCAGSHRGRTLANYAYGVKAWHTVHGMGWVLDETRLKAALVAAERVAPAALK</sequence>
<feature type="non-terminal residue" evidence="2">
    <location>
        <position position="1"/>
    </location>
</feature>
<dbReference type="Proteomes" id="UP000054270">
    <property type="component" value="Unassembled WGS sequence"/>
</dbReference>